<feature type="domain" description="Transposase DDE" evidence="2">
    <location>
        <begin position="12"/>
        <end position="70"/>
    </location>
</feature>
<evidence type="ECO:0000313" key="4">
    <source>
        <dbReference type="Proteomes" id="UP000554286"/>
    </source>
</evidence>
<proteinExistence type="predicted"/>
<dbReference type="RefSeq" id="WP_184043040.1">
    <property type="nucleotide sequence ID" value="NZ_JACIGK010000006.1"/>
</dbReference>
<evidence type="ECO:0000256" key="1">
    <source>
        <dbReference type="SAM" id="MobiDB-lite"/>
    </source>
</evidence>
<dbReference type="Proteomes" id="UP000554286">
    <property type="component" value="Unassembled WGS sequence"/>
</dbReference>
<feature type="region of interest" description="Disordered" evidence="1">
    <location>
        <begin position="47"/>
        <end position="84"/>
    </location>
</feature>
<sequence>MDERTLPLTGLSPVLDKDIVARFDGGAASSDGGLLALREIERRTGLAGRQADGLDDPRDPGHIQHTLADMNPDLSPGFGRAEAL</sequence>
<gene>
    <name evidence="3" type="ORF">GGD89_001029</name>
</gene>
<reference evidence="3 4" key="1">
    <citation type="submission" date="2020-08" db="EMBL/GenBank/DDBJ databases">
        <title>Genome sequencing of Purple Non-Sulfur Bacteria from various extreme environments.</title>
        <authorList>
            <person name="Mayer M."/>
        </authorList>
    </citation>
    <scope>NUCLEOTIDE SEQUENCE [LARGE SCALE GENOMIC DNA]</scope>
    <source>
        <strain evidence="3 4">JA131</strain>
    </source>
</reference>
<evidence type="ECO:0000259" key="2">
    <source>
        <dbReference type="Pfam" id="PF13701"/>
    </source>
</evidence>
<keyword evidence="4" id="KW-1185">Reference proteome</keyword>
<dbReference type="Pfam" id="PF13701">
    <property type="entry name" value="DDE_Tnp_1_4"/>
    <property type="match status" value="1"/>
</dbReference>
<evidence type="ECO:0000313" key="3">
    <source>
        <dbReference type="EMBL" id="MBB4265410.1"/>
    </source>
</evidence>
<protein>
    <recommendedName>
        <fullName evidence="2">Transposase DDE domain-containing protein</fullName>
    </recommendedName>
</protein>
<name>A0A7W6RBK9_9PROT</name>
<dbReference type="InterPro" id="IPR025668">
    <property type="entry name" value="Tnp_DDE_dom"/>
</dbReference>
<accession>A0A7W6RBK9</accession>
<comment type="caution">
    <text evidence="3">The sequence shown here is derived from an EMBL/GenBank/DDBJ whole genome shotgun (WGS) entry which is preliminary data.</text>
</comment>
<dbReference type="AlphaFoldDB" id="A0A7W6RBK9"/>
<dbReference type="EMBL" id="JACIGK010000006">
    <property type="protein sequence ID" value="MBB4265410.1"/>
    <property type="molecule type" value="Genomic_DNA"/>
</dbReference>
<organism evidence="3 4">
    <name type="scientific">Roseospira visakhapatnamensis</name>
    <dbReference type="NCBI Taxonomy" id="390880"/>
    <lineage>
        <taxon>Bacteria</taxon>
        <taxon>Pseudomonadati</taxon>
        <taxon>Pseudomonadota</taxon>
        <taxon>Alphaproteobacteria</taxon>
        <taxon>Rhodospirillales</taxon>
        <taxon>Rhodospirillaceae</taxon>
        <taxon>Roseospira</taxon>
    </lineage>
</organism>